<keyword evidence="1" id="KW-0472">Membrane</keyword>
<accession>A0A6M3MG86</accession>
<organism evidence="3">
    <name type="scientific">viral metagenome</name>
    <dbReference type="NCBI Taxonomy" id="1070528"/>
    <lineage>
        <taxon>unclassified sequences</taxon>
        <taxon>metagenomes</taxon>
        <taxon>organismal metagenomes</taxon>
    </lineage>
</organism>
<keyword evidence="1" id="KW-0812">Transmembrane</keyword>
<reference evidence="3" key="1">
    <citation type="submission" date="2020-03" db="EMBL/GenBank/DDBJ databases">
        <title>The deep terrestrial virosphere.</title>
        <authorList>
            <person name="Holmfeldt K."/>
            <person name="Nilsson E."/>
            <person name="Simone D."/>
            <person name="Lopez-Fernandez M."/>
            <person name="Wu X."/>
            <person name="de Brujin I."/>
            <person name="Lundin D."/>
            <person name="Andersson A."/>
            <person name="Bertilsson S."/>
            <person name="Dopson M."/>
        </authorList>
    </citation>
    <scope>NUCLEOTIDE SEQUENCE</scope>
    <source>
        <strain evidence="2">MM171A00766</strain>
        <strain evidence="3">MM171B00553</strain>
    </source>
</reference>
<dbReference type="AlphaFoldDB" id="A0A6M3MG86"/>
<evidence type="ECO:0000313" key="2">
    <source>
        <dbReference type="EMBL" id="QJA99943.1"/>
    </source>
</evidence>
<dbReference type="EMBL" id="MT143860">
    <property type="protein sequence ID" value="QJB03782.1"/>
    <property type="molecule type" value="Genomic_DNA"/>
</dbReference>
<protein>
    <submittedName>
        <fullName evidence="3">Uncharacterized protein</fullName>
    </submittedName>
</protein>
<evidence type="ECO:0000256" key="1">
    <source>
        <dbReference type="SAM" id="Phobius"/>
    </source>
</evidence>
<dbReference type="EMBL" id="MT143675">
    <property type="protein sequence ID" value="QJA99943.1"/>
    <property type="molecule type" value="Genomic_DNA"/>
</dbReference>
<proteinExistence type="predicted"/>
<sequence>MNGFGKIENIKGGFTLANVIQIIIYIMIVGIAWGILQSSVSENRKQSTENKVEIKEMKTISVQAQIDIATLSTKIDNLIEQQKILVKSLEEK</sequence>
<evidence type="ECO:0000313" key="3">
    <source>
        <dbReference type="EMBL" id="QJB03782.1"/>
    </source>
</evidence>
<gene>
    <name evidence="2" type="ORF">MM171A00766_0006</name>
    <name evidence="3" type="ORF">MM171B00553_0029</name>
</gene>
<feature type="transmembrane region" description="Helical" evidence="1">
    <location>
        <begin position="12"/>
        <end position="36"/>
    </location>
</feature>
<name>A0A6M3MG86_9ZZZZ</name>
<keyword evidence="1" id="KW-1133">Transmembrane helix</keyword>